<evidence type="ECO:0000313" key="2">
    <source>
        <dbReference type="EMBL" id="RCJ20751.1"/>
    </source>
</evidence>
<dbReference type="InterPro" id="IPR036378">
    <property type="entry name" value="FAS1_dom_sf"/>
</dbReference>
<dbReference type="SUPFAM" id="SSF82153">
    <property type="entry name" value="FAS1 domain"/>
    <property type="match status" value="1"/>
</dbReference>
<dbReference type="AlphaFoldDB" id="A0A367QAF6"/>
<gene>
    <name evidence="2" type="ORF">A6770_31175</name>
</gene>
<organism evidence="2 3">
    <name type="scientific">Nostoc minutum NIES-26</name>
    <dbReference type="NCBI Taxonomy" id="1844469"/>
    <lineage>
        <taxon>Bacteria</taxon>
        <taxon>Bacillati</taxon>
        <taxon>Cyanobacteriota</taxon>
        <taxon>Cyanophyceae</taxon>
        <taxon>Nostocales</taxon>
        <taxon>Nostocaceae</taxon>
        <taxon>Nostoc</taxon>
    </lineage>
</organism>
<keyword evidence="3" id="KW-1185">Reference proteome</keyword>
<comment type="caution">
    <text evidence="2">The sequence shown here is derived from an EMBL/GenBank/DDBJ whole genome shotgun (WGS) entry which is preliminary data.</text>
</comment>
<feature type="domain" description="FAS1" evidence="1">
    <location>
        <begin position="1"/>
        <end position="56"/>
    </location>
</feature>
<reference evidence="2" key="1">
    <citation type="submission" date="2016-04" db="EMBL/GenBank/DDBJ databases">
        <authorList>
            <person name="Tabuchi Yagui T.R."/>
        </authorList>
    </citation>
    <scope>NUCLEOTIDE SEQUENCE [LARGE SCALE GENOMIC DNA]</scope>
    <source>
        <strain evidence="2">NIES-26</strain>
    </source>
</reference>
<dbReference type="EMBL" id="LXQD01000334">
    <property type="protein sequence ID" value="RCJ20751.1"/>
    <property type="molecule type" value="Genomic_DNA"/>
</dbReference>
<dbReference type="PROSITE" id="PS50213">
    <property type="entry name" value="FAS1"/>
    <property type="match status" value="1"/>
</dbReference>
<proteinExistence type="predicted"/>
<evidence type="ECO:0000313" key="3">
    <source>
        <dbReference type="Proteomes" id="UP000252107"/>
    </source>
</evidence>
<accession>A0A367QAF6</accession>
<protein>
    <recommendedName>
        <fullName evidence="1">FAS1 domain-containing protein</fullName>
    </recommendedName>
</protein>
<dbReference type="Pfam" id="PF02469">
    <property type="entry name" value="Fasciclin"/>
    <property type="match status" value="1"/>
</dbReference>
<dbReference type="InterPro" id="IPR000782">
    <property type="entry name" value="FAS1_domain"/>
</dbReference>
<dbReference type="Gene3D" id="2.30.180.10">
    <property type="entry name" value="FAS1 domain"/>
    <property type="match status" value="1"/>
</dbReference>
<evidence type="ECO:0000259" key="1">
    <source>
        <dbReference type="PROSITE" id="PS50213"/>
    </source>
</evidence>
<sequence length="63" mass="6852">MTIQSFSTVYPTIVIKTAGWTRKTKFDNSVKVNNATVTRPDVADDNGVIHIIGIVLFTAEANA</sequence>
<name>A0A367QAF6_9NOSO</name>
<dbReference type="Proteomes" id="UP000252107">
    <property type="component" value="Unassembled WGS sequence"/>
</dbReference>